<accession>A0A9P8P377</accession>
<name>A0A9P8P377_9ASCO</name>
<dbReference type="Proteomes" id="UP000769157">
    <property type="component" value="Unassembled WGS sequence"/>
</dbReference>
<protein>
    <submittedName>
        <fullName evidence="1">Uncharacterized protein</fullName>
    </submittedName>
</protein>
<organism evidence="1 2">
    <name type="scientific">Ogataea philodendri</name>
    <dbReference type="NCBI Taxonomy" id="1378263"/>
    <lineage>
        <taxon>Eukaryota</taxon>
        <taxon>Fungi</taxon>
        <taxon>Dikarya</taxon>
        <taxon>Ascomycota</taxon>
        <taxon>Saccharomycotina</taxon>
        <taxon>Pichiomycetes</taxon>
        <taxon>Pichiales</taxon>
        <taxon>Pichiaceae</taxon>
        <taxon>Ogataea</taxon>
    </lineage>
</organism>
<comment type="caution">
    <text evidence="1">The sequence shown here is derived from an EMBL/GenBank/DDBJ whole genome shotgun (WGS) entry which is preliminary data.</text>
</comment>
<reference evidence="1" key="1">
    <citation type="journal article" date="2021" name="Open Biol.">
        <title>Shared evolutionary footprints suggest mitochondrial oxidative damage underlies multiple complex I losses in fungi.</title>
        <authorList>
            <person name="Schikora-Tamarit M.A."/>
            <person name="Marcet-Houben M."/>
            <person name="Nosek J."/>
            <person name="Gabaldon T."/>
        </authorList>
    </citation>
    <scope>NUCLEOTIDE SEQUENCE</scope>
    <source>
        <strain evidence="1">CBS6075</strain>
    </source>
</reference>
<reference evidence="1" key="2">
    <citation type="submission" date="2021-01" db="EMBL/GenBank/DDBJ databases">
        <authorList>
            <person name="Schikora-Tamarit M.A."/>
        </authorList>
    </citation>
    <scope>NUCLEOTIDE SEQUENCE</scope>
    <source>
        <strain evidence="1">CBS6075</strain>
    </source>
</reference>
<dbReference type="RefSeq" id="XP_046060483.1">
    <property type="nucleotide sequence ID" value="XM_046205654.1"/>
</dbReference>
<dbReference type="EMBL" id="JAEUBE010000327">
    <property type="protein sequence ID" value="KAH3664211.1"/>
    <property type="molecule type" value="Genomic_DNA"/>
</dbReference>
<sequence>MIHRVPLNTFPLLMVFKEMMSLWIILLLRSGNFSTTCLTNVITSEAAVVLSSGMKSRIRSTTLAATSWNWMAHVWMAEINSCLYSVLFSSLEVVVFCSSFLSSLTTSSTFLLDTSDNVNSIAFSLTSSEGEERTLRMSRHMSCKRSSFLRWSSSTISRAMSLTLLSGSLTASSMNLEAALVTATWELDKTLNVEAAS</sequence>
<gene>
    <name evidence="1" type="ORF">OGAPHI_004562</name>
</gene>
<dbReference type="AlphaFoldDB" id="A0A9P8P377"/>
<dbReference type="GeneID" id="70236527"/>
<evidence type="ECO:0000313" key="1">
    <source>
        <dbReference type="EMBL" id="KAH3664211.1"/>
    </source>
</evidence>
<proteinExistence type="predicted"/>
<evidence type="ECO:0000313" key="2">
    <source>
        <dbReference type="Proteomes" id="UP000769157"/>
    </source>
</evidence>
<keyword evidence="2" id="KW-1185">Reference proteome</keyword>